<dbReference type="GO" id="GO:0004851">
    <property type="term" value="F:uroporphyrin-III C-methyltransferase activity"/>
    <property type="evidence" value="ECO:0007669"/>
    <property type="project" value="UniProtKB-EC"/>
</dbReference>
<name>A0AAW7X786_9GAMM</name>
<sequence>MSDKKPTDAAEESPQSEEVDTNKISSPQDKSAENTSDTPAQDAPIEESETLPAVNVEQTGAADASAAQQAESTGESADKNALGAANHSSESSNKTSADNSNADMNNGSSSSASNKPADMQSKPGKKRTGLWFALILVLIVLGALGYGAYYADAWLKNRDAQTQAQLEQLKQQQMAQTQNINAIAQSQSRFNEVDKSLAAQLQQSEQRLAAAEKRLALQNKRLLSMSTTSRDDWLLAEAQYLLKLANQRILVERSAAGADALLTEADGILRDLGDPDLFPLRQALAKDLAQVRLVDKIDLEGMYLQLQALSNSVEKLPVKPTWDQLADNGEIKPLLPNTESEEQQATAEQNTNTEEQGLAAKLWGKTVQGFGQFTGKLDDYIRVRHHDIAPEPMMSPQATMYLQQNLRLVLERAQLALLREQPEIYQSSLAQATLWLKKYYPNTQAREAFIAQLDQLAATPIVQTLPDISQSLELLHTYIAELHQLKGVEKNTGDKQ</sequence>
<comment type="caution">
    <text evidence="4">The sequence shown here is derived from an EMBL/GenBank/DDBJ whole genome shotgun (WGS) entry which is preliminary data.</text>
</comment>
<dbReference type="EMBL" id="JAUOPB010000010">
    <property type="protein sequence ID" value="MDO6423528.1"/>
    <property type="molecule type" value="Genomic_DNA"/>
</dbReference>
<feature type="compositionally biased region" description="Polar residues" evidence="2">
    <location>
        <begin position="86"/>
        <end position="114"/>
    </location>
</feature>
<dbReference type="RefSeq" id="WP_303493178.1">
    <property type="nucleotide sequence ID" value="NZ_JAUOPB010000010.1"/>
</dbReference>
<feature type="transmembrane region" description="Helical" evidence="3">
    <location>
        <begin position="129"/>
        <end position="151"/>
    </location>
</feature>
<keyword evidence="4" id="KW-0808">Transferase</keyword>
<dbReference type="GO" id="GO:0032259">
    <property type="term" value="P:methylation"/>
    <property type="evidence" value="ECO:0007669"/>
    <property type="project" value="UniProtKB-KW"/>
</dbReference>
<keyword evidence="4" id="KW-0489">Methyltransferase</keyword>
<feature type="region of interest" description="Disordered" evidence="2">
    <location>
        <begin position="1"/>
        <end position="124"/>
    </location>
</feature>
<evidence type="ECO:0000256" key="2">
    <source>
        <dbReference type="SAM" id="MobiDB-lite"/>
    </source>
</evidence>
<evidence type="ECO:0000256" key="1">
    <source>
        <dbReference type="SAM" id="Coils"/>
    </source>
</evidence>
<feature type="compositionally biased region" description="Low complexity" evidence="2">
    <location>
        <begin position="61"/>
        <end position="70"/>
    </location>
</feature>
<dbReference type="AlphaFoldDB" id="A0AAW7X786"/>
<keyword evidence="3" id="KW-0812">Transmembrane</keyword>
<dbReference type="EC" id="2.1.1.107" evidence="4"/>
<feature type="region of interest" description="Disordered" evidence="2">
    <location>
        <begin position="328"/>
        <end position="355"/>
    </location>
</feature>
<dbReference type="Proteomes" id="UP001169760">
    <property type="component" value="Unassembled WGS sequence"/>
</dbReference>
<accession>A0AAW7X786</accession>
<protein>
    <submittedName>
        <fullName evidence="4">Uroporphyrinogen-III C-methyltransferase</fullName>
        <ecNumber evidence="4">2.1.1.107</ecNumber>
    </submittedName>
</protein>
<evidence type="ECO:0000256" key="3">
    <source>
        <dbReference type="SAM" id="Phobius"/>
    </source>
</evidence>
<dbReference type="InterPro" id="IPR007470">
    <property type="entry name" value="HemX"/>
</dbReference>
<keyword evidence="1" id="KW-0175">Coiled coil</keyword>
<dbReference type="PANTHER" id="PTHR38043">
    <property type="entry name" value="PROTEIN HEMX"/>
    <property type="match status" value="1"/>
</dbReference>
<evidence type="ECO:0000313" key="5">
    <source>
        <dbReference type="Proteomes" id="UP001169760"/>
    </source>
</evidence>
<organism evidence="4 5">
    <name type="scientific">Saccharophagus degradans</name>
    <dbReference type="NCBI Taxonomy" id="86304"/>
    <lineage>
        <taxon>Bacteria</taxon>
        <taxon>Pseudomonadati</taxon>
        <taxon>Pseudomonadota</taxon>
        <taxon>Gammaproteobacteria</taxon>
        <taxon>Cellvibrionales</taxon>
        <taxon>Cellvibrionaceae</taxon>
        <taxon>Saccharophagus</taxon>
    </lineage>
</organism>
<feature type="coiled-coil region" evidence="1">
    <location>
        <begin position="194"/>
        <end position="221"/>
    </location>
</feature>
<proteinExistence type="predicted"/>
<keyword evidence="3" id="KW-1133">Transmembrane helix</keyword>
<dbReference type="Pfam" id="PF04375">
    <property type="entry name" value="HemX"/>
    <property type="match status" value="1"/>
</dbReference>
<reference evidence="4" key="1">
    <citation type="submission" date="2023-07" db="EMBL/GenBank/DDBJ databases">
        <title>Genome content predicts the carbon catabolic preferences of heterotrophic bacteria.</title>
        <authorList>
            <person name="Gralka M."/>
        </authorList>
    </citation>
    <scope>NUCLEOTIDE SEQUENCE</scope>
    <source>
        <strain evidence="4">I3M17_2</strain>
    </source>
</reference>
<feature type="compositionally biased region" description="Low complexity" evidence="2">
    <location>
        <begin position="343"/>
        <end position="355"/>
    </location>
</feature>
<keyword evidence="3" id="KW-0472">Membrane</keyword>
<evidence type="ECO:0000313" key="4">
    <source>
        <dbReference type="EMBL" id="MDO6423528.1"/>
    </source>
</evidence>
<feature type="compositionally biased region" description="Acidic residues" evidence="2">
    <location>
        <begin position="9"/>
        <end position="19"/>
    </location>
</feature>
<dbReference type="PANTHER" id="PTHR38043:SF1">
    <property type="entry name" value="PROTEIN HEMX"/>
    <property type="match status" value="1"/>
</dbReference>
<gene>
    <name evidence="4" type="ORF">Q4521_13690</name>
</gene>
<feature type="compositionally biased region" description="Polar residues" evidence="2">
    <location>
        <begin position="22"/>
        <end position="39"/>
    </location>
</feature>